<protein>
    <submittedName>
        <fullName evidence="1">DUF4393 domain-containing protein</fullName>
    </submittedName>
</protein>
<dbReference type="GeneID" id="94492032"/>
<dbReference type="EMBL" id="JAMDNP010000081">
    <property type="protein sequence ID" value="MCY9764236.1"/>
    <property type="molecule type" value="Genomic_DNA"/>
</dbReference>
<sequence length="258" mass="29795">MLDFKSLKEFATALKIPVDQLSTNLLEKPTKELGEGVGNLFWLAFAPVHFARNYLEPRIEKFKEEIGREISKIPSDQLTEPPLNIVGPALEASKYYIENEVLRLMFARLIASSMDTSRISSSHPSFVEIIKQLSPLDANNFKYLSEHYAHDTKVGVATICMILDEKKSEQQIYPNFFPFPELNRTNSELYASSITNLMRLGLINIDFQRNYLNKLLYQSLHEHSLTEYCKEIYPYEIVLKEGVWDVTEYGKSFINCCF</sequence>
<name>A0ABT4H5H2_PAEAL</name>
<dbReference type="InterPro" id="IPR025506">
    <property type="entry name" value="Abi_alpha"/>
</dbReference>
<accession>A0ABT4H5H2</accession>
<evidence type="ECO:0000313" key="1">
    <source>
        <dbReference type="EMBL" id="MCY9764236.1"/>
    </source>
</evidence>
<comment type="caution">
    <text evidence="1">The sequence shown here is derived from an EMBL/GenBank/DDBJ whole genome shotgun (WGS) entry which is preliminary data.</text>
</comment>
<reference evidence="1 2" key="1">
    <citation type="submission" date="2022-05" db="EMBL/GenBank/DDBJ databases">
        <title>Genome Sequencing of Bee-Associated Microbes.</title>
        <authorList>
            <person name="Dunlap C."/>
        </authorList>
    </citation>
    <scope>NUCLEOTIDE SEQUENCE [LARGE SCALE GENOMIC DNA]</scope>
    <source>
        <strain evidence="1 2">NRRL B-04010</strain>
    </source>
</reference>
<dbReference type="Gene3D" id="3.30.110.190">
    <property type="match status" value="1"/>
</dbReference>
<dbReference type="Proteomes" id="UP001527181">
    <property type="component" value="Unassembled WGS sequence"/>
</dbReference>
<gene>
    <name evidence="1" type="ORF">M5X12_27390</name>
</gene>
<proteinExistence type="predicted"/>
<dbReference type="Pfam" id="PF14337">
    <property type="entry name" value="Abi_alpha"/>
    <property type="match status" value="1"/>
</dbReference>
<organism evidence="1 2">
    <name type="scientific">Paenibacillus alvei</name>
    <name type="common">Bacillus alvei</name>
    <dbReference type="NCBI Taxonomy" id="44250"/>
    <lineage>
        <taxon>Bacteria</taxon>
        <taxon>Bacillati</taxon>
        <taxon>Bacillota</taxon>
        <taxon>Bacilli</taxon>
        <taxon>Bacillales</taxon>
        <taxon>Paenibacillaceae</taxon>
        <taxon>Paenibacillus</taxon>
    </lineage>
</organism>
<dbReference type="RefSeq" id="WP_005551777.1">
    <property type="nucleotide sequence ID" value="NZ_JAMDLX010000204.1"/>
</dbReference>
<evidence type="ECO:0000313" key="2">
    <source>
        <dbReference type="Proteomes" id="UP001527181"/>
    </source>
</evidence>
<keyword evidence="2" id="KW-1185">Reference proteome</keyword>